<dbReference type="GO" id="GO:0003676">
    <property type="term" value="F:nucleic acid binding"/>
    <property type="evidence" value="ECO:0007669"/>
    <property type="project" value="InterPro"/>
</dbReference>
<dbReference type="PROSITE" id="PS50158">
    <property type="entry name" value="ZF_CCHC"/>
    <property type="match status" value="1"/>
</dbReference>
<dbReference type="InterPro" id="IPR036875">
    <property type="entry name" value="Znf_CCHC_sf"/>
</dbReference>
<organism evidence="2 3">
    <name type="scientific">Paramuricea clavata</name>
    <name type="common">Red gorgonian</name>
    <name type="synonym">Violescent sea-whip</name>
    <dbReference type="NCBI Taxonomy" id="317549"/>
    <lineage>
        <taxon>Eukaryota</taxon>
        <taxon>Metazoa</taxon>
        <taxon>Cnidaria</taxon>
        <taxon>Anthozoa</taxon>
        <taxon>Octocorallia</taxon>
        <taxon>Malacalcyonacea</taxon>
        <taxon>Plexauridae</taxon>
        <taxon>Paramuricea</taxon>
    </lineage>
</organism>
<feature type="region of interest" description="Disordered" evidence="1">
    <location>
        <begin position="384"/>
        <end position="427"/>
    </location>
</feature>
<proteinExistence type="predicted"/>
<dbReference type="GO" id="GO:0008270">
    <property type="term" value="F:zinc ion binding"/>
    <property type="evidence" value="ECO:0007669"/>
    <property type="project" value="InterPro"/>
</dbReference>
<reference evidence="2" key="1">
    <citation type="submission" date="2020-04" db="EMBL/GenBank/DDBJ databases">
        <authorList>
            <person name="Alioto T."/>
            <person name="Alioto T."/>
            <person name="Gomez Garrido J."/>
        </authorList>
    </citation>
    <scope>NUCLEOTIDE SEQUENCE</scope>
    <source>
        <strain evidence="2">A484AB</strain>
    </source>
</reference>
<feature type="region of interest" description="Disordered" evidence="1">
    <location>
        <begin position="19"/>
        <end position="103"/>
    </location>
</feature>
<keyword evidence="3" id="KW-1185">Reference proteome</keyword>
<dbReference type="Proteomes" id="UP001152795">
    <property type="component" value="Unassembled WGS sequence"/>
</dbReference>
<gene>
    <name evidence="2" type="ORF">PACLA_8A065941</name>
</gene>
<evidence type="ECO:0000313" key="3">
    <source>
        <dbReference type="Proteomes" id="UP001152795"/>
    </source>
</evidence>
<accession>A0A7D9LNX2</accession>
<dbReference type="EMBL" id="CACRXK020022017">
    <property type="protein sequence ID" value="CAB4036421.1"/>
    <property type="molecule type" value="Genomic_DNA"/>
</dbReference>
<feature type="compositionally biased region" description="Basic and acidic residues" evidence="1">
    <location>
        <begin position="31"/>
        <end position="75"/>
    </location>
</feature>
<dbReference type="AlphaFoldDB" id="A0A7D9LNX2"/>
<dbReference type="Pfam" id="PF00098">
    <property type="entry name" value="zf-CCHC"/>
    <property type="match status" value="1"/>
</dbReference>
<dbReference type="SMART" id="SM00343">
    <property type="entry name" value="ZnF_C2HC"/>
    <property type="match status" value="1"/>
</dbReference>
<feature type="compositionally biased region" description="Polar residues" evidence="1">
    <location>
        <begin position="82"/>
        <end position="100"/>
    </location>
</feature>
<dbReference type="Gene3D" id="4.10.60.10">
    <property type="entry name" value="Zinc finger, CCHC-type"/>
    <property type="match status" value="1"/>
</dbReference>
<comment type="caution">
    <text evidence="2">The sequence shown here is derived from an EMBL/GenBank/DDBJ whole genome shotgun (WGS) entry which is preliminary data.</text>
</comment>
<protein>
    <submittedName>
        <fullName evidence="2">---NA</fullName>
    </submittedName>
</protein>
<evidence type="ECO:0000256" key="1">
    <source>
        <dbReference type="SAM" id="MobiDB-lite"/>
    </source>
</evidence>
<dbReference type="InterPro" id="IPR001878">
    <property type="entry name" value="Znf_CCHC"/>
</dbReference>
<sequence length="549" mass="61349">MPPTDRNCNVCGKIGHWAKECPYNKSRRKKGEQNKAEKGQQNNAEKDQQSKTDKGRQSKDEKIPPDKIPPEKIPPEKIPQNIGEQGKQNSVEKGSQNQDKNIPINWAARIQANSTEKAQERQQEEMTKSNLEEISKVVQNPVLADVVAVDSSKLGNAPNNQRPPPHVQAQQTVVPPPLLSQQGQFPQPHASIRPNYLSRTSKYQPLSPPISPGNQMYMMPPMQPPSPMSNPLAPRPLLGMFPRTPLAFQQYMNVNMRPFSPPHQHPSPIRTPISPLLRPHPTNPMAVNDQRMFSEIPPQMVTVPGSPPQPGDTHIAQLFGSPNNPFQFNFFPRDHIIFLNNSQQPLGSPPLLQQGPGSPFTRMPVVGSAILNRSPRVISCEELERGDGHVQLPQRDQPDGVPRTPTNEARSLRATEKVPNTDIPPSVLEGLRSLNIDEGHSSTQRADQTHTVPSAQQEACTGIVSDVKRTTKDITRNESQDFHPPPKIQNVAVAAMVRMHLVEIMLPHIVRKYITLFERVDTCPTIIAPSIILKSRTGFNFIYFKIIYH</sequence>
<name>A0A7D9LNX2_PARCT</name>
<dbReference type="SUPFAM" id="SSF57756">
    <property type="entry name" value="Retrovirus zinc finger-like domains"/>
    <property type="match status" value="1"/>
</dbReference>
<evidence type="ECO:0000313" key="2">
    <source>
        <dbReference type="EMBL" id="CAB4036421.1"/>
    </source>
</evidence>